<organism evidence="3 4">
    <name type="scientific">Desmophyllum pertusum</name>
    <dbReference type="NCBI Taxonomy" id="174260"/>
    <lineage>
        <taxon>Eukaryota</taxon>
        <taxon>Metazoa</taxon>
        <taxon>Cnidaria</taxon>
        <taxon>Anthozoa</taxon>
        <taxon>Hexacorallia</taxon>
        <taxon>Scleractinia</taxon>
        <taxon>Caryophylliina</taxon>
        <taxon>Caryophylliidae</taxon>
        <taxon>Desmophyllum</taxon>
    </lineage>
</organism>
<feature type="coiled-coil region" evidence="1">
    <location>
        <begin position="22"/>
        <end position="49"/>
    </location>
</feature>
<feature type="signal peptide" evidence="2">
    <location>
        <begin position="1"/>
        <end position="25"/>
    </location>
</feature>
<evidence type="ECO:0000313" key="4">
    <source>
        <dbReference type="Proteomes" id="UP001163046"/>
    </source>
</evidence>
<keyword evidence="4" id="KW-1185">Reference proteome</keyword>
<proteinExistence type="predicted"/>
<name>A0A9X0DBI6_9CNID</name>
<gene>
    <name evidence="3" type="ORF">OS493_000294</name>
</gene>
<evidence type="ECO:0000256" key="2">
    <source>
        <dbReference type="SAM" id="SignalP"/>
    </source>
</evidence>
<dbReference type="Proteomes" id="UP001163046">
    <property type="component" value="Unassembled WGS sequence"/>
</dbReference>
<feature type="chain" id="PRO_5040834169" evidence="2">
    <location>
        <begin position="26"/>
        <end position="101"/>
    </location>
</feature>
<dbReference type="AlphaFoldDB" id="A0A9X0DBI6"/>
<accession>A0A9X0DBI6</accession>
<sequence>MKVSLLFLAVLSVAVFLQTEHQGQASELSQLLENEIEELKDEIEKRDEKPRPPCGFTWRCKRRRSNRGRKKRNEISYYSTSFNSFASDEMDDMMNDNQISE</sequence>
<evidence type="ECO:0000313" key="3">
    <source>
        <dbReference type="EMBL" id="KAJ7394482.1"/>
    </source>
</evidence>
<evidence type="ECO:0000256" key="1">
    <source>
        <dbReference type="SAM" id="Coils"/>
    </source>
</evidence>
<reference evidence="3" key="1">
    <citation type="submission" date="2023-01" db="EMBL/GenBank/DDBJ databases">
        <title>Genome assembly of the deep-sea coral Lophelia pertusa.</title>
        <authorList>
            <person name="Herrera S."/>
            <person name="Cordes E."/>
        </authorList>
    </citation>
    <scope>NUCLEOTIDE SEQUENCE</scope>
    <source>
        <strain evidence="3">USNM1676648</strain>
        <tissue evidence="3">Polyp</tissue>
    </source>
</reference>
<comment type="caution">
    <text evidence="3">The sequence shown here is derived from an EMBL/GenBank/DDBJ whole genome shotgun (WGS) entry which is preliminary data.</text>
</comment>
<protein>
    <submittedName>
        <fullName evidence="3">Uncharacterized protein</fullName>
    </submittedName>
</protein>
<keyword evidence="1" id="KW-0175">Coiled coil</keyword>
<keyword evidence="2" id="KW-0732">Signal</keyword>
<dbReference type="EMBL" id="MU825396">
    <property type="protein sequence ID" value="KAJ7394482.1"/>
    <property type="molecule type" value="Genomic_DNA"/>
</dbReference>